<evidence type="ECO:0000256" key="1">
    <source>
        <dbReference type="ARBA" id="ARBA00004651"/>
    </source>
</evidence>
<dbReference type="Gene3D" id="1.20.1250.20">
    <property type="entry name" value="MFS general substrate transporter like domains"/>
    <property type="match status" value="1"/>
</dbReference>
<evidence type="ECO:0000256" key="2">
    <source>
        <dbReference type="ARBA" id="ARBA00022448"/>
    </source>
</evidence>
<comment type="subcellular location">
    <subcellularLocation>
        <location evidence="1">Cell membrane</location>
        <topology evidence="1">Multi-pass membrane protein</topology>
    </subcellularLocation>
</comment>
<keyword evidence="10" id="KW-1185">Reference proteome</keyword>
<dbReference type="EMBL" id="LR130759">
    <property type="protein sequence ID" value="VDM90108.1"/>
    <property type="molecule type" value="Genomic_DNA"/>
</dbReference>
<dbReference type="PANTHER" id="PTHR43045:SF2">
    <property type="entry name" value="INNER MEMBRANE METABOLITE TRANSPORT PROTEIN YHJE"/>
    <property type="match status" value="1"/>
</dbReference>
<feature type="transmembrane region" description="Helical" evidence="7">
    <location>
        <begin position="263"/>
        <end position="286"/>
    </location>
</feature>
<dbReference type="PROSITE" id="PS50850">
    <property type="entry name" value="MFS"/>
    <property type="match status" value="1"/>
</dbReference>
<sequence length="451" mass="47186">MDAAGSARASVGLLEPDLAPTPMRRLAAACAVGSAVEFYDFYIYGTAAALVFPSVFYPNLGTSMATIASMGTFAAAFLSRPLGAVVFGHLGDRLGRKRTLVATLLIMAVSTVTVGVVPSSATIGLAAPMILISLRLMQGFAVGGEWAGSALLSTESAPAHRRGHYGMFTTLGAGLALALSGLTFLGVNYTMGEDSVAFMRWGWRIPFLLSAVLIGIAMFVRLKINETPVFTQERSTASAGNARSRRPFAAPLAEVLRWQCREILLAAGSVLGAFGFVYLASTYLPSYAQTHVGYSRNFILLVGVLGGLICIAFAALTATLCDRFGRRRMMLIAWALGLPWSLLVMPLIDSGYPALFLVALLGVYAIAAGAFGPVVSFVPELFATRYRYTGTGLAVNLAGIAGGAVPPFVAGSLLTTFGSSAVGFMMAILVAASLISVYLLPETAGTALVGR</sequence>
<name>A0A3S4CY61_9MYCO</name>
<dbReference type="GO" id="GO:0005886">
    <property type="term" value="C:plasma membrane"/>
    <property type="evidence" value="ECO:0007669"/>
    <property type="project" value="UniProtKB-SubCell"/>
</dbReference>
<feature type="transmembrane region" description="Helical" evidence="7">
    <location>
        <begin position="165"/>
        <end position="189"/>
    </location>
</feature>
<feature type="transmembrane region" description="Helical" evidence="7">
    <location>
        <begin position="56"/>
        <end position="78"/>
    </location>
</feature>
<gene>
    <name evidence="9" type="primary">yhjE</name>
    <name evidence="9" type="ORF">MB901379_03701</name>
</gene>
<dbReference type="Pfam" id="PF00083">
    <property type="entry name" value="Sugar_tr"/>
    <property type="match status" value="1"/>
</dbReference>
<evidence type="ECO:0000256" key="5">
    <source>
        <dbReference type="ARBA" id="ARBA00022989"/>
    </source>
</evidence>
<feature type="transmembrane region" description="Helical" evidence="7">
    <location>
        <begin position="354"/>
        <end position="378"/>
    </location>
</feature>
<keyword evidence="5 7" id="KW-1133">Transmembrane helix</keyword>
<keyword evidence="6 7" id="KW-0472">Membrane</keyword>
<protein>
    <submittedName>
        <fullName evidence="9">Inner membrane metabolite transport protein YhjE</fullName>
    </submittedName>
</protein>
<feature type="transmembrane region" description="Helical" evidence="7">
    <location>
        <begin position="330"/>
        <end position="348"/>
    </location>
</feature>
<evidence type="ECO:0000313" key="10">
    <source>
        <dbReference type="Proteomes" id="UP000269998"/>
    </source>
</evidence>
<dbReference type="PROSITE" id="PS00217">
    <property type="entry name" value="SUGAR_TRANSPORT_2"/>
    <property type="match status" value="1"/>
</dbReference>
<dbReference type="InterPro" id="IPR020846">
    <property type="entry name" value="MFS_dom"/>
</dbReference>
<feature type="transmembrane region" description="Helical" evidence="7">
    <location>
        <begin position="390"/>
        <end position="409"/>
    </location>
</feature>
<accession>A0A3S4CY61</accession>
<dbReference type="PANTHER" id="PTHR43045">
    <property type="entry name" value="SHIKIMATE TRANSPORTER"/>
    <property type="match status" value="1"/>
</dbReference>
<evidence type="ECO:0000259" key="8">
    <source>
        <dbReference type="PROSITE" id="PS50850"/>
    </source>
</evidence>
<dbReference type="GO" id="GO:0022857">
    <property type="term" value="F:transmembrane transporter activity"/>
    <property type="evidence" value="ECO:0007669"/>
    <property type="project" value="InterPro"/>
</dbReference>
<evidence type="ECO:0000256" key="4">
    <source>
        <dbReference type="ARBA" id="ARBA00022692"/>
    </source>
</evidence>
<feature type="domain" description="Major facilitator superfamily (MFS) profile" evidence="8">
    <location>
        <begin position="26"/>
        <end position="444"/>
    </location>
</feature>
<feature type="transmembrane region" description="Helical" evidence="7">
    <location>
        <begin position="26"/>
        <end position="44"/>
    </location>
</feature>
<dbReference type="InterPro" id="IPR005828">
    <property type="entry name" value="MFS_sugar_transport-like"/>
</dbReference>
<reference evidence="10" key="1">
    <citation type="submission" date="2018-02" db="EMBL/GenBank/DDBJ databases">
        <authorList>
            <person name="Seth-Smith MB H."/>
            <person name="Seth-Smith H."/>
        </authorList>
    </citation>
    <scope>NUCLEOTIDE SEQUENCE [LARGE SCALE GENOMIC DNA]</scope>
</reference>
<dbReference type="AlphaFoldDB" id="A0A3S4CY61"/>
<feature type="transmembrane region" description="Helical" evidence="7">
    <location>
        <begin position="99"/>
        <end position="117"/>
    </location>
</feature>
<dbReference type="KEGG" id="mbai:MB901379_03701"/>
<organism evidence="9 10">
    <name type="scientific">Mycobacterium basiliense</name>
    <dbReference type="NCBI Taxonomy" id="2094119"/>
    <lineage>
        <taxon>Bacteria</taxon>
        <taxon>Bacillati</taxon>
        <taxon>Actinomycetota</taxon>
        <taxon>Actinomycetes</taxon>
        <taxon>Mycobacteriales</taxon>
        <taxon>Mycobacteriaceae</taxon>
        <taxon>Mycobacterium</taxon>
    </lineage>
</organism>
<evidence type="ECO:0000313" key="9">
    <source>
        <dbReference type="EMBL" id="VDM90108.1"/>
    </source>
</evidence>
<proteinExistence type="predicted"/>
<dbReference type="SUPFAM" id="SSF103473">
    <property type="entry name" value="MFS general substrate transporter"/>
    <property type="match status" value="1"/>
</dbReference>
<evidence type="ECO:0000256" key="3">
    <source>
        <dbReference type="ARBA" id="ARBA00022475"/>
    </source>
</evidence>
<feature type="transmembrane region" description="Helical" evidence="7">
    <location>
        <begin position="421"/>
        <end position="441"/>
    </location>
</feature>
<dbReference type="Proteomes" id="UP000269998">
    <property type="component" value="Chromosome"/>
</dbReference>
<feature type="transmembrane region" description="Helical" evidence="7">
    <location>
        <begin position="201"/>
        <end position="220"/>
    </location>
</feature>
<dbReference type="InterPro" id="IPR036259">
    <property type="entry name" value="MFS_trans_sf"/>
</dbReference>
<dbReference type="InterPro" id="IPR005829">
    <property type="entry name" value="Sugar_transporter_CS"/>
</dbReference>
<feature type="transmembrane region" description="Helical" evidence="7">
    <location>
        <begin position="298"/>
        <end position="318"/>
    </location>
</feature>
<keyword evidence="4 7" id="KW-0812">Transmembrane</keyword>
<keyword evidence="2" id="KW-0813">Transport</keyword>
<evidence type="ECO:0000256" key="6">
    <source>
        <dbReference type="ARBA" id="ARBA00023136"/>
    </source>
</evidence>
<keyword evidence="3" id="KW-1003">Cell membrane</keyword>
<evidence type="ECO:0000256" key="7">
    <source>
        <dbReference type="SAM" id="Phobius"/>
    </source>
</evidence>